<dbReference type="Gene3D" id="3.40.720.10">
    <property type="entry name" value="Alkaline Phosphatase, subunit A"/>
    <property type="match status" value="1"/>
</dbReference>
<proteinExistence type="predicted"/>
<protein>
    <recommendedName>
        <fullName evidence="2">Sulfatase N-terminal domain-containing protein</fullName>
    </recommendedName>
</protein>
<dbReference type="SUPFAM" id="SSF53649">
    <property type="entry name" value="Alkaline phosphatase-like"/>
    <property type="match status" value="1"/>
</dbReference>
<evidence type="ECO:0000313" key="1">
    <source>
        <dbReference type="EMBL" id="SVC31476.1"/>
    </source>
</evidence>
<dbReference type="PANTHER" id="PTHR10151">
    <property type="entry name" value="ECTONUCLEOTIDE PYROPHOSPHATASE/PHOSPHODIESTERASE"/>
    <property type="match status" value="1"/>
</dbReference>
<gene>
    <name evidence="1" type="ORF">METZ01_LOCUS284330</name>
</gene>
<organism evidence="1">
    <name type="scientific">marine metagenome</name>
    <dbReference type="NCBI Taxonomy" id="408172"/>
    <lineage>
        <taxon>unclassified sequences</taxon>
        <taxon>metagenomes</taxon>
        <taxon>ecological metagenomes</taxon>
    </lineage>
</organism>
<dbReference type="Pfam" id="PF01663">
    <property type="entry name" value="Phosphodiest"/>
    <property type="match status" value="1"/>
</dbReference>
<feature type="non-terminal residue" evidence="1">
    <location>
        <position position="139"/>
    </location>
</feature>
<dbReference type="EMBL" id="UINC01084643">
    <property type="protein sequence ID" value="SVC31476.1"/>
    <property type="molecule type" value="Genomic_DNA"/>
</dbReference>
<reference evidence="1" key="1">
    <citation type="submission" date="2018-05" db="EMBL/GenBank/DDBJ databases">
        <authorList>
            <person name="Lanie J.A."/>
            <person name="Ng W.-L."/>
            <person name="Kazmierczak K.M."/>
            <person name="Andrzejewski T.M."/>
            <person name="Davidsen T.M."/>
            <person name="Wayne K.J."/>
            <person name="Tettelin H."/>
            <person name="Glass J.I."/>
            <person name="Rusch D."/>
            <person name="Podicherti R."/>
            <person name="Tsui H.-C.T."/>
            <person name="Winkler M.E."/>
        </authorList>
    </citation>
    <scope>NUCLEOTIDE SEQUENCE</scope>
</reference>
<accession>A0A382L425</accession>
<dbReference type="InterPro" id="IPR002591">
    <property type="entry name" value="Phosphodiest/P_Trfase"/>
</dbReference>
<evidence type="ECO:0008006" key="2">
    <source>
        <dbReference type="Google" id="ProtNLM"/>
    </source>
</evidence>
<dbReference type="GO" id="GO:0016787">
    <property type="term" value="F:hydrolase activity"/>
    <property type="evidence" value="ECO:0007669"/>
    <property type="project" value="UniProtKB-ARBA"/>
</dbReference>
<name>A0A382L425_9ZZZZ</name>
<sequence length="139" mass="15015">MVKHLQQKRSEHIIIMVWDGMRPDLMSCDNTPNLLKFAQNGVTFADNHSCFPTLTRLNSASISTSAYPTTHGLMGNNILATELNPYHGISTGDYHNLVAFNQVTNHQLLTTNSIAHIVAKSGGTVATATSCSTGAAFLL</sequence>
<dbReference type="AlphaFoldDB" id="A0A382L425"/>
<dbReference type="GO" id="GO:0005773">
    <property type="term" value="C:vacuole"/>
    <property type="evidence" value="ECO:0007669"/>
    <property type="project" value="TreeGrafter"/>
</dbReference>
<dbReference type="InterPro" id="IPR017850">
    <property type="entry name" value="Alkaline_phosphatase_core_sf"/>
</dbReference>
<dbReference type="PANTHER" id="PTHR10151:SF120">
    <property type="entry name" value="BIS(5'-ADENOSYL)-TRIPHOSPHATASE"/>
    <property type="match status" value="1"/>
</dbReference>